<dbReference type="Proteomes" id="UP000199180">
    <property type="component" value="Unassembled WGS sequence"/>
</dbReference>
<feature type="transmembrane region" description="Helical" evidence="2">
    <location>
        <begin position="6"/>
        <end position="24"/>
    </location>
</feature>
<evidence type="ECO:0000313" key="5">
    <source>
        <dbReference type="Proteomes" id="UP000199180"/>
    </source>
</evidence>
<organism evidence="4 5">
    <name type="scientific">Paracoccus homiensis</name>
    <dbReference type="NCBI Taxonomy" id="364199"/>
    <lineage>
        <taxon>Bacteria</taxon>
        <taxon>Pseudomonadati</taxon>
        <taxon>Pseudomonadota</taxon>
        <taxon>Alphaproteobacteria</taxon>
        <taxon>Rhodobacterales</taxon>
        <taxon>Paracoccaceae</taxon>
        <taxon>Paracoccus</taxon>
    </lineage>
</organism>
<dbReference type="OrthoDB" id="9805337at2"/>
<sequence>MSRDDNVTAIIGGGIIGICCALYLQEQGFRVQIIDRAGDDEQRASYGNAGNLSPWSCVPESVPGLWKSVPGWLIDPLGPMAVRAAHLPVAAPWLLRFLASGRLARVERQADALRALYAPVVDLYEDLLRPTGQLDLIRRCVYVTLYRDAAKADLGALGWRLRRERGARLHKINAGELREVEPDLSHDYQAAILTEGQGRTTEPQRLLSLLTERVLHQGGVIHRADIRAVSPDLDGVDLHCSDGTRRFRRVVIAAGAWSAQLLKTMGQHVPLETERGYHLTIRDPGVTINNTLMEAGRMVVASTMEGGLRLAGTVELAGLKPPPDYRRAKNLATLGREMFPDLRVGEAGEWMGHRPSLPDSLPVIGHAPGHRNVLLAFGHSHLGLSGGAPTGRLIAQLAAGQPTSIDLSPFRLDRF</sequence>
<dbReference type="InterPro" id="IPR036188">
    <property type="entry name" value="FAD/NAD-bd_sf"/>
</dbReference>
<feature type="domain" description="FAD dependent oxidoreductase" evidence="3">
    <location>
        <begin position="9"/>
        <end position="397"/>
    </location>
</feature>
<dbReference type="GO" id="GO:0016491">
    <property type="term" value="F:oxidoreductase activity"/>
    <property type="evidence" value="ECO:0007669"/>
    <property type="project" value="UniProtKB-KW"/>
</dbReference>
<keyword evidence="2" id="KW-0812">Transmembrane</keyword>
<dbReference type="PANTHER" id="PTHR13847">
    <property type="entry name" value="SARCOSINE DEHYDROGENASE-RELATED"/>
    <property type="match status" value="1"/>
</dbReference>
<dbReference type="PANTHER" id="PTHR13847:SF289">
    <property type="entry name" value="GLYCINE OXIDASE"/>
    <property type="match status" value="1"/>
</dbReference>
<dbReference type="Gene3D" id="3.30.9.10">
    <property type="entry name" value="D-Amino Acid Oxidase, subunit A, domain 2"/>
    <property type="match status" value="1"/>
</dbReference>
<dbReference type="EMBL" id="FOHO01000015">
    <property type="protein sequence ID" value="SET93580.1"/>
    <property type="molecule type" value="Genomic_DNA"/>
</dbReference>
<keyword evidence="1" id="KW-0560">Oxidoreductase</keyword>
<name>A0A1I0IA48_9RHOB</name>
<proteinExistence type="predicted"/>
<dbReference type="Pfam" id="PF01266">
    <property type="entry name" value="DAO"/>
    <property type="match status" value="1"/>
</dbReference>
<keyword evidence="2" id="KW-0472">Membrane</keyword>
<evidence type="ECO:0000256" key="1">
    <source>
        <dbReference type="ARBA" id="ARBA00023002"/>
    </source>
</evidence>
<accession>A0A1I0IA48</accession>
<evidence type="ECO:0000259" key="3">
    <source>
        <dbReference type="Pfam" id="PF01266"/>
    </source>
</evidence>
<keyword evidence="2" id="KW-1133">Transmembrane helix</keyword>
<dbReference type="GO" id="GO:0005737">
    <property type="term" value="C:cytoplasm"/>
    <property type="evidence" value="ECO:0007669"/>
    <property type="project" value="TreeGrafter"/>
</dbReference>
<dbReference type="STRING" id="364199.SAMN04489858_11531"/>
<dbReference type="RefSeq" id="WP_090737064.1">
    <property type="nucleotide sequence ID" value="NZ_FOHO01000015.1"/>
</dbReference>
<dbReference type="AlphaFoldDB" id="A0A1I0IA48"/>
<protein>
    <submittedName>
        <fullName evidence="4">D-amino-acid dehydrogenase</fullName>
    </submittedName>
</protein>
<dbReference type="InterPro" id="IPR006076">
    <property type="entry name" value="FAD-dep_OxRdtase"/>
</dbReference>
<dbReference type="Gene3D" id="3.50.50.60">
    <property type="entry name" value="FAD/NAD(P)-binding domain"/>
    <property type="match status" value="2"/>
</dbReference>
<reference evidence="4 5" key="1">
    <citation type="submission" date="2016-10" db="EMBL/GenBank/DDBJ databases">
        <authorList>
            <person name="de Groot N.N."/>
        </authorList>
    </citation>
    <scope>NUCLEOTIDE SEQUENCE [LARGE SCALE GENOMIC DNA]</scope>
    <source>
        <strain evidence="4 5">DSM 17862</strain>
    </source>
</reference>
<evidence type="ECO:0000313" key="4">
    <source>
        <dbReference type="EMBL" id="SET93580.1"/>
    </source>
</evidence>
<gene>
    <name evidence="4" type="ORF">SAMN04489858_11531</name>
</gene>
<dbReference type="SUPFAM" id="SSF54373">
    <property type="entry name" value="FAD-linked reductases, C-terminal domain"/>
    <property type="match status" value="1"/>
</dbReference>
<keyword evidence="5" id="KW-1185">Reference proteome</keyword>
<evidence type="ECO:0000256" key="2">
    <source>
        <dbReference type="SAM" id="Phobius"/>
    </source>
</evidence>
<dbReference type="SUPFAM" id="SSF51905">
    <property type="entry name" value="FAD/NAD(P)-binding domain"/>
    <property type="match status" value="1"/>
</dbReference>